<dbReference type="VEuPathDB" id="FungiDB:Malapachy_3679"/>
<evidence type="ECO:0000259" key="5">
    <source>
        <dbReference type="SMART" id="SM01308"/>
    </source>
</evidence>
<dbReference type="RefSeq" id="XP_017993546.1">
    <property type="nucleotide sequence ID" value="XM_018138141.1"/>
</dbReference>
<dbReference type="Proteomes" id="UP000037751">
    <property type="component" value="Unassembled WGS sequence"/>
</dbReference>
<keyword evidence="8" id="KW-1185">Reference proteome</keyword>
<dbReference type="InterPro" id="IPR028267">
    <property type="entry name" value="Pianissimo_N"/>
</dbReference>
<dbReference type="InterPro" id="IPR029453">
    <property type="entry name" value="Rictor_IV"/>
</dbReference>
<reference evidence="7 8" key="1">
    <citation type="submission" date="2015-07" db="EMBL/GenBank/DDBJ databases">
        <title>Draft Genome Sequence of Malassezia furfur CBS1878 and Malassezia pachydermatis CBS1879.</title>
        <authorList>
            <person name="Triana S."/>
            <person name="Ohm R."/>
            <person name="Gonzalez A."/>
            <person name="DeCock H."/>
            <person name="Restrepo S."/>
            <person name="Celis A."/>
        </authorList>
    </citation>
    <scope>NUCLEOTIDE SEQUENCE [LARGE SCALE GENOMIC DNA]</scope>
    <source>
        <strain evidence="7 8">CBS 1879</strain>
    </source>
</reference>
<dbReference type="SMART" id="SM01310">
    <property type="entry name" value="RICTOR_V"/>
    <property type="match status" value="1"/>
</dbReference>
<dbReference type="STRING" id="77020.A0A0M8MWW2"/>
<evidence type="ECO:0000313" key="7">
    <source>
        <dbReference type="EMBL" id="KOS15914.1"/>
    </source>
</evidence>
<dbReference type="GeneID" id="28730017"/>
<feature type="compositionally biased region" description="Polar residues" evidence="3">
    <location>
        <begin position="1154"/>
        <end position="1163"/>
    </location>
</feature>
<evidence type="ECO:0000259" key="6">
    <source>
        <dbReference type="SMART" id="SM01310"/>
    </source>
</evidence>
<dbReference type="Pfam" id="PF14664">
    <property type="entry name" value="RICTOR_N"/>
    <property type="match status" value="1"/>
</dbReference>
<feature type="domain" description="Rapamycin-insensitive companion of mTOR N-terminal" evidence="5">
    <location>
        <begin position="167"/>
        <end position="508"/>
    </location>
</feature>
<dbReference type="Pfam" id="PF14666">
    <property type="entry name" value="RICTOR_M"/>
    <property type="match status" value="1"/>
</dbReference>
<evidence type="ECO:0000256" key="1">
    <source>
        <dbReference type="ARBA" id="ARBA00008878"/>
    </source>
</evidence>
<dbReference type="SMART" id="SM01307">
    <property type="entry name" value="RICTOR_M"/>
    <property type="match status" value="1"/>
</dbReference>
<dbReference type="PANTHER" id="PTHR13298">
    <property type="entry name" value="CYTOSOLIC REGULATOR PIANISSIMO"/>
    <property type="match status" value="1"/>
</dbReference>
<dbReference type="InterPro" id="IPR016024">
    <property type="entry name" value="ARM-type_fold"/>
</dbReference>
<dbReference type="Pfam" id="PF14663">
    <property type="entry name" value="RasGEF_N_2"/>
    <property type="match status" value="1"/>
</dbReference>
<gene>
    <name evidence="7" type="ORF">Malapachy_3679</name>
</gene>
<dbReference type="GO" id="GO:0038203">
    <property type="term" value="P:TORC2 signaling"/>
    <property type="evidence" value="ECO:0007669"/>
    <property type="project" value="TreeGrafter"/>
</dbReference>
<evidence type="ECO:0000256" key="3">
    <source>
        <dbReference type="SAM" id="MobiDB-lite"/>
    </source>
</evidence>
<feature type="coiled-coil region" evidence="2">
    <location>
        <begin position="42"/>
        <end position="69"/>
    </location>
</feature>
<accession>A0A0M8MWW2</accession>
<dbReference type="InterPro" id="IPR028268">
    <property type="entry name" value="Pianissimo_fam"/>
</dbReference>
<evidence type="ECO:0000256" key="2">
    <source>
        <dbReference type="SAM" id="Coils"/>
    </source>
</evidence>
<dbReference type="OrthoDB" id="271111at2759"/>
<feature type="domain" description="Rapamycin-insensitive companion of mTOR middle" evidence="4">
    <location>
        <begin position="564"/>
        <end position="786"/>
    </location>
</feature>
<feature type="domain" description="Rapamycin-insensitive companion of mTOR" evidence="6">
    <location>
        <begin position="942"/>
        <end position="1014"/>
    </location>
</feature>
<dbReference type="PANTHER" id="PTHR13298:SF11">
    <property type="entry name" value="RAPAMYCIN-INSENSITIVE COMPANION OF MTOR"/>
    <property type="match status" value="1"/>
</dbReference>
<dbReference type="SUPFAM" id="SSF48371">
    <property type="entry name" value="ARM repeat"/>
    <property type="match status" value="1"/>
</dbReference>
<sequence length="1232" mass="136011">MDALQTELSDVVSRLELERRICDGARNMLQLLDQSSANEAMRRSIEHELALAEEHVKALETKQFELEQARPPPSIMQVPAAPMSFLHPRAIRPVHNLDGLGPSSLDSGRSSPTEPLYLPESRAFPLPVPDHHRDVHLERSRQRVLALTEVLHRMLATSPPSQDWSVLFSLLSTMLRDSPTLASELDTHSLLQSALQGIALGPTSSTRAYAMRLLRYLLQDDVLPMLLPHSCVLTLFLSRALLREDDLALEREQALKLIRALMATAQDTPMHVLIPEGLVRTMAAIAFEPSDPLYHACVETLVELALLDPALTARAAGFPPLWQALSTAPAPVATALVENIVVLLDRPATRRYISAGTDLEAALAGFTSVPMHRTSDELASLQTTRHVVVSLLLSWQGLVYLCMQEQRALRTLFAAMYMDDVALQVALLDTLSDVMTYAEPLPTLHERWAPYPGIPLFRHYMTLVVLLCIEAGLLPALAHLLQHATPMVCAKASAFTGRLLALVRDMCPHKSAEWHAFPVLVQSICRPASPLDGMRATNALTAIAKAEDAYVPHVAHSTTARVLVDDHVFRAMLRDSMVTATKEYTQWHVPVIHELLQGPLRDPRRLEEALTGSKWIRRLLALFRPLGPRFVLLQPRDVGTVWIEVGVQLFRVLVSQADGLRVLSEDRFLSELHDVLDQLATGHLHPVLSHARWQETAVRGLFALVQVLSEHTYGAELLVQAHVYTPLLSLCARDDDVSVHIVDQALHALDMSHASIARTLLEHALTGGSEAVRCRATSCVAERLWIHQEPQGWAAALLSAQLYDIAPDVRTLAMQRLREACAHPLMVDCVMAQGPPWDLLASDDTLALRSLGVRDGFVALRRAGWLTSITHAWQAHTWYTYVADVESCLAPARRTAVVPPHLYGQLAKTEEGCAYLEEQQILPGLLAVLQAHATEAHNATALLHVKAVLWACGHIGGASEQGMHMLQAQGWTPLWQRALQSPVVSVRGTCFYAAALLAASAAGRAALAKTQWLGDVACLPKDVLSFVFLPATPTVSNDAYASRMAPADDEEEEQAATMLSRLGNGIVAGSAWRALLRMRQQRPALFTRMSLLARALHLLDHFAFRLAARRHVWTLFDAYPLTLDTAYALQKWRVTHVKQAPAVPARRVPVQDVSASSVATRTPHQYRVPPYRMPKASTSDDDGEPDRTTTADVHTSPTKHTTTTVAAAMTTTRPHRGSVQRHAWPLQVHGFV</sequence>
<dbReference type="InterPro" id="IPR029452">
    <property type="entry name" value="RICTOR_V"/>
</dbReference>
<comment type="caution">
    <text evidence="7">The sequence shown here is derived from an EMBL/GenBank/DDBJ whole genome shotgun (WGS) entry which is preliminary data.</text>
</comment>
<name>A0A0M8MWW2_9BASI</name>
<comment type="similarity">
    <text evidence="1">Belongs to the RICTOR family.</text>
</comment>
<feature type="region of interest" description="Disordered" evidence="3">
    <location>
        <begin position="1154"/>
        <end position="1202"/>
    </location>
</feature>
<organism evidence="7 8">
    <name type="scientific">Malassezia pachydermatis</name>
    <dbReference type="NCBI Taxonomy" id="77020"/>
    <lineage>
        <taxon>Eukaryota</taxon>
        <taxon>Fungi</taxon>
        <taxon>Dikarya</taxon>
        <taxon>Basidiomycota</taxon>
        <taxon>Ustilaginomycotina</taxon>
        <taxon>Malasseziomycetes</taxon>
        <taxon>Malasseziales</taxon>
        <taxon>Malasseziaceae</taxon>
        <taxon>Malassezia</taxon>
    </lineage>
</organism>
<dbReference type="GO" id="GO:0031932">
    <property type="term" value="C:TORC2 complex"/>
    <property type="evidence" value="ECO:0007669"/>
    <property type="project" value="InterPro"/>
</dbReference>
<dbReference type="Pfam" id="PF14668">
    <property type="entry name" value="RICTOR_V"/>
    <property type="match status" value="1"/>
</dbReference>
<dbReference type="InterPro" id="IPR029451">
    <property type="entry name" value="RICTOR_M"/>
</dbReference>
<dbReference type="EMBL" id="LGAV01000001">
    <property type="protein sequence ID" value="KOS15914.1"/>
    <property type="molecule type" value="Genomic_DNA"/>
</dbReference>
<evidence type="ECO:0000313" key="8">
    <source>
        <dbReference type="Proteomes" id="UP000037751"/>
    </source>
</evidence>
<evidence type="ECO:0000259" key="4">
    <source>
        <dbReference type="SMART" id="SM01307"/>
    </source>
</evidence>
<dbReference type="AlphaFoldDB" id="A0A0M8MWW2"/>
<proteinExistence type="inferred from homology"/>
<protein>
    <submittedName>
        <fullName evidence="7">Protein ste16</fullName>
    </submittedName>
</protein>
<dbReference type="SMART" id="SM01308">
    <property type="entry name" value="RICTOR_N"/>
    <property type="match status" value="1"/>
</dbReference>
<keyword evidence="2" id="KW-0175">Coiled coil</keyword>